<dbReference type="AlphaFoldDB" id="A0A8T2R0N7"/>
<evidence type="ECO:0000313" key="3">
    <source>
        <dbReference type="EMBL" id="KAH7289248.1"/>
    </source>
</evidence>
<feature type="region of interest" description="Disordered" evidence="2">
    <location>
        <begin position="580"/>
        <end position="605"/>
    </location>
</feature>
<dbReference type="PANTHER" id="PTHR38019:SF1">
    <property type="entry name" value="N-ACETYLTRANSFERASE DOMAIN-CONTAINING PROTEIN"/>
    <property type="match status" value="1"/>
</dbReference>
<dbReference type="EMBL" id="CM035436">
    <property type="protein sequence ID" value="KAH7289248.1"/>
    <property type="molecule type" value="Genomic_DNA"/>
</dbReference>
<keyword evidence="1" id="KW-0175">Coiled coil</keyword>
<feature type="region of interest" description="Disordered" evidence="2">
    <location>
        <begin position="1"/>
        <end position="69"/>
    </location>
</feature>
<dbReference type="OrthoDB" id="2021191at2759"/>
<feature type="compositionally biased region" description="Low complexity" evidence="2">
    <location>
        <begin position="45"/>
        <end position="58"/>
    </location>
</feature>
<reference evidence="3" key="1">
    <citation type="submission" date="2021-08" db="EMBL/GenBank/DDBJ databases">
        <title>WGS assembly of Ceratopteris richardii.</title>
        <authorList>
            <person name="Marchant D.B."/>
            <person name="Chen G."/>
            <person name="Jenkins J."/>
            <person name="Shu S."/>
            <person name="Leebens-Mack J."/>
            <person name="Grimwood J."/>
            <person name="Schmutz J."/>
            <person name="Soltis P."/>
            <person name="Soltis D."/>
            <person name="Chen Z.-H."/>
        </authorList>
    </citation>
    <scope>NUCLEOTIDE SEQUENCE</scope>
    <source>
        <strain evidence="3">Whitten #5841</strain>
        <tissue evidence="3">Leaf</tissue>
    </source>
</reference>
<proteinExistence type="predicted"/>
<sequence>MPAQEHSENDHRNKNSDRKKQTDTHGNKKQHADGHDEHNKHRHNSPGSRSSSGNPSRSTSPVPGPTPVYEPCPIPPDLWTSKMLYVWKAAVEDTKDSKKKKLITIDTLAKHGENEKVLKLNSPRSIQACLELGVDPGNLVYRPVSAFQGKGLLHEFQVMKYEHHEKLRKEKIQKLQAERNRIIQKEGEDRAAAAAAAANRGPSNYHCPKDFQEKEKMRLEVVRRRQQRELEQMAKFEAQRQQMVADNEARAEAERKAEEQKRLEKARKDKEWQAEMRKRELQKMKEEEALEKKSKQLAAERYLREQQQLALEQQQLRKLKREAMRKEQERIAKQEEFRKQMEKIQEAQQEVLRKKQKEMELKDIERRRKYEEQNQERIRQHLEARKHAEARHATAVANFHELMRKREEDYQKRQEELRIKLKKQEEEHRIQEEEKKKREELKEQQRLEVIKEAQAERDRRVKELLDKAEAADAVLQNFIMRRQLEHARKVVESHMEFEDMHNKAESMRRVKAFHRYQILERIEEETDRVRRLLQSKQKQEDRRRAANVNLSIHRQSMLQQMEKLSISKKWRDTLSDADRAELEVSQKHKGLRPMTPAKERHGKKK</sequence>
<feature type="coiled-coil region" evidence="1">
    <location>
        <begin position="407"/>
        <end position="450"/>
    </location>
</feature>
<dbReference type="Proteomes" id="UP000825935">
    <property type="component" value="Chromosome 31"/>
</dbReference>
<gene>
    <name evidence="3" type="ORF">KP509_31G066200</name>
</gene>
<evidence type="ECO:0000256" key="2">
    <source>
        <dbReference type="SAM" id="MobiDB-lite"/>
    </source>
</evidence>
<organism evidence="3 4">
    <name type="scientific">Ceratopteris richardii</name>
    <name type="common">Triangle waterfern</name>
    <dbReference type="NCBI Taxonomy" id="49495"/>
    <lineage>
        <taxon>Eukaryota</taxon>
        <taxon>Viridiplantae</taxon>
        <taxon>Streptophyta</taxon>
        <taxon>Embryophyta</taxon>
        <taxon>Tracheophyta</taxon>
        <taxon>Polypodiopsida</taxon>
        <taxon>Polypodiidae</taxon>
        <taxon>Polypodiales</taxon>
        <taxon>Pteridineae</taxon>
        <taxon>Pteridaceae</taxon>
        <taxon>Parkerioideae</taxon>
        <taxon>Ceratopteris</taxon>
    </lineage>
</organism>
<accession>A0A8T2R0N7</accession>
<dbReference type="OMA" id="NYLKMEA"/>
<dbReference type="PANTHER" id="PTHR38019">
    <property type="entry name" value="KDA ANTIGEN P200, PUTATIVE-RELATED"/>
    <property type="match status" value="1"/>
</dbReference>
<name>A0A8T2R0N7_CERRI</name>
<feature type="region of interest" description="Disordered" evidence="2">
    <location>
        <begin position="247"/>
        <end position="270"/>
    </location>
</feature>
<keyword evidence="4" id="KW-1185">Reference proteome</keyword>
<feature type="compositionally biased region" description="Basic and acidic residues" evidence="2">
    <location>
        <begin position="1"/>
        <end position="39"/>
    </location>
</feature>
<protein>
    <submittedName>
        <fullName evidence="3">Uncharacterized protein</fullName>
    </submittedName>
</protein>
<evidence type="ECO:0000313" key="4">
    <source>
        <dbReference type="Proteomes" id="UP000825935"/>
    </source>
</evidence>
<evidence type="ECO:0000256" key="1">
    <source>
        <dbReference type="SAM" id="Coils"/>
    </source>
</evidence>
<comment type="caution">
    <text evidence="3">The sequence shown here is derived from an EMBL/GenBank/DDBJ whole genome shotgun (WGS) entry which is preliminary data.</text>
</comment>